<accession>A0A150GDH4</accession>
<proteinExistence type="predicted"/>
<organism evidence="2 3">
    <name type="scientific">Gonium pectorale</name>
    <name type="common">Green alga</name>
    <dbReference type="NCBI Taxonomy" id="33097"/>
    <lineage>
        <taxon>Eukaryota</taxon>
        <taxon>Viridiplantae</taxon>
        <taxon>Chlorophyta</taxon>
        <taxon>core chlorophytes</taxon>
        <taxon>Chlorophyceae</taxon>
        <taxon>CS clade</taxon>
        <taxon>Chlamydomonadales</taxon>
        <taxon>Volvocaceae</taxon>
        <taxon>Gonium</taxon>
    </lineage>
</organism>
<dbReference type="AlphaFoldDB" id="A0A150GDH4"/>
<gene>
    <name evidence="2" type="ORF">GPECTOR_32g492</name>
</gene>
<dbReference type="EMBL" id="LSYV01000033">
    <property type="protein sequence ID" value="KXZ47879.1"/>
    <property type="molecule type" value="Genomic_DNA"/>
</dbReference>
<reference evidence="3" key="1">
    <citation type="journal article" date="2016" name="Nat. Commun.">
        <title>The Gonium pectorale genome demonstrates co-option of cell cycle regulation during the evolution of multicellularity.</title>
        <authorList>
            <person name="Hanschen E.R."/>
            <person name="Marriage T.N."/>
            <person name="Ferris P.J."/>
            <person name="Hamaji T."/>
            <person name="Toyoda A."/>
            <person name="Fujiyama A."/>
            <person name="Neme R."/>
            <person name="Noguchi H."/>
            <person name="Minakuchi Y."/>
            <person name="Suzuki M."/>
            <person name="Kawai-Toyooka H."/>
            <person name="Smith D.R."/>
            <person name="Sparks H."/>
            <person name="Anderson J."/>
            <person name="Bakaric R."/>
            <person name="Luria V."/>
            <person name="Karger A."/>
            <person name="Kirschner M.W."/>
            <person name="Durand P.M."/>
            <person name="Michod R.E."/>
            <person name="Nozaki H."/>
            <person name="Olson B.J."/>
        </authorList>
    </citation>
    <scope>NUCLEOTIDE SEQUENCE [LARGE SCALE GENOMIC DNA]</scope>
    <source>
        <strain evidence="3">NIES-2863</strain>
    </source>
</reference>
<evidence type="ECO:0000313" key="3">
    <source>
        <dbReference type="Proteomes" id="UP000075714"/>
    </source>
</evidence>
<keyword evidence="3" id="KW-1185">Reference proteome</keyword>
<sequence length="189" mass="19919">MSQDPNFDRLLKALYGDVAVYEQQEDALVAARNAAHAQEAAEEAEHRRAQRAAQEEAVAANKHRRCVSLPRAGGGDGAAAGSGAGPAGRTQRDRTPALEKPFLLCPVGWTVAHIAQLLSQWLPRRGFGPVTTPVPPSDIRLEPAPGTLRNSHRCLRGCTNLGSLAGELLGDSERGGGRGSSAHEHLVGG</sequence>
<feature type="compositionally biased region" description="Gly residues" evidence="1">
    <location>
        <begin position="72"/>
        <end position="86"/>
    </location>
</feature>
<evidence type="ECO:0000313" key="2">
    <source>
        <dbReference type="EMBL" id="KXZ47879.1"/>
    </source>
</evidence>
<feature type="compositionally biased region" description="Basic and acidic residues" evidence="1">
    <location>
        <begin position="171"/>
        <end position="189"/>
    </location>
</feature>
<name>A0A150GDH4_GONPE</name>
<feature type="region of interest" description="Disordered" evidence="1">
    <location>
        <begin position="170"/>
        <end position="189"/>
    </location>
</feature>
<feature type="compositionally biased region" description="Low complexity" evidence="1">
    <location>
        <begin position="51"/>
        <end position="60"/>
    </location>
</feature>
<protein>
    <submittedName>
        <fullName evidence="2">Uncharacterized protein</fullName>
    </submittedName>
</protein>
<evidence type="ECO:0000256" key="1">
    <source>
        <dbReference type="SAM" id="MobiDB-lite"/>
    </source>
</evidence>
<comment type="caution">
    <text evidence="2">The sequence shown here is derived from an EMBL/GenBank/DDBJ whole genome shotgun (WGS) entry which is preliminary data.</text>
</comment>
<dbReference type="Proteomes" id="UP000075714">
    <property type="component" value="Unassembled WGS sequence"/>
</dbReference>
<dbReference type="OrthoDB" id="337575at2759"/>
<feature type="region of interest" description="Disordered" evidence="1">
    <location>
        <begin position="39"/>
        <end position="93"/>
    </location>
</feature>